<keyword evidence="2" id="KW-0812">Transmembrane</keyword>
<dbReference type="Pfam" id="PF20152">
    <property type="entry name" value="DUF6534"/>
    <property type="match status" value="1"/>
</dbReference>
<dbReference type="KEGG" id="tvs:TRAVEDRAFT_54046"/>
<evidence type="ECO:0000259" key="3">
    <source>
        <dbReference type="Pfam" id="PF20152"/>
    </source>
</evidence>
<feature type="transmembrane region" description="Helical" evidence="2">
    <location>
        <begin position="140"/>
        <end position="162"/>
    </location>
</feature>
<feature type="transmembrane region" description="Helical" evidence="2">
    <location>
        <begin position="215"/>
        <end position="242"/>
    </location>
</feature>
<dbReference type="EMBL" id="JH711797">
    <property type="protein sequence ID" value="EIW52067.1"/>
    <property type="molecule type" value="Genomic_DNA"/>
</dbReference>
<gene>
    <name evidence="4" type="ORF">TRAVEDRAFT_54046</name>
</gene>
<evidence type="ECO:0000313" key="4">
    <source>
        <dbReference type="EMBL" id="EIW52067.1"/>
    </source>
</evidence>
<dbReference type="InterPro" id="IPR045339">
    <property type="entry name" value="DUF6534"/>
</dbReference>
<organism evidence="4 5">
    <name type="scientific">Trametes versicolor (strain FP-101664)</name>
    <name type="common">White-rot fungus</name>
    <name type="synonym">Coriolus versicolor</name>
    <dbReference type="NCBI Taxonomy" id="717944"/>
    <lineage>
        <taxon>Eukaryota</taxon>
        <taxon>Fungi</taxon>
        <taxon>Dikarya</taxon>
        <taxon>Basidiomycota</taxon>
        <taxon>Agaricomycotina</taxon>
        <taxon>Agaricomycetes</taxon>
        <taxon>Polyporales</taxon>
        <taxon>Polyporaceae</taxon>
        <taxon>Trametes</taxon>
    </lineage>
</organism>
<evidence type="ECO:0000256" key="2">
    <source>
        <dbReference type="SAM" id="Phobius"/>
    </source>
</evidence>
<dbReference type="Proteomes" id="UP000054317">
    <property type="component" value="Unassembled WGS sequence"/>
</dbReference>
<dbReference type="PANTHER" id="PTHR40465:SF1">
    <property type="entry name" value="DUF6534 DOMAIN-CONTAINING PROTEIN"/>
    <property type="match status" value="1"/>
</dbReference>
<feature type="transmembrane region" description="Helical" evidence="2">
    <location>
        <begin position="182"/>
        <end position="203"/>
    </location>
</feature>
<dbReference type="GeneID" id="19417294"/>
<dbReference type="PANTHER" id="PTHR40465">
    <property type="entry name" value="CHROMOSOME 1, WHOLE GENOME SHOTGUN SEQUENCE"/>
    <property type="match status" value="1"/>
</dbReference>
<feature type="domain" description="DUF6534" evidence="3">
    <location>
        <begin position="188"/>
        <end position="274"/>
    </location>
</feature>
<name>R7S8V8_TRAVS</name>
<dbReference type="OrthoDB" id="2535105at2759"/>
<reference evidence="5" key="1">
    <citation type="journal article" date="2012" name="Science">
        <title>The Paleozoic origin of enzymatic lignin decomposition reconstructed from 31 fungal genomes.</title>
        <authorList>
            <person name="Floudas D."/>
            <person name="Binder M."/>
            <person name="Riley R."/>
            <person name="Barry K."/>
            <person name="Blanchette R.A."/>
            <person name="Henrissat B."/>
            <person name="Martinez A.T."/>
            <person name="Otillar R."/>
            <person name="Spatafora J.W."/>
            <person name="Yadav J.S."/>
            <person name="Aerts A."/>
            <person name="Benoit I."/>
            <person name="Boyd A."/>
            <person name="Carlson A."/>
            <person name="Copeland A."/>
            <person name="Coutinho P.M."/>
            <person name="de Vries R.P."/>
            <person name="Ferreira P."/>
            <person name="Findley K."/>
            <person name="Foster B."/>
            <person name="Gaskell J."/>
            <person name="Glotzer D."/>
            <person name="Gorecki P."/>
            <person name="Heitman J."/>
            <person name="Hesse C."/>
            <person name="Hori C."/>
            <person name="Igarashi K."/>
            <person name="Jurgens J.A."/>
            <person name="Kallen N."/>
            <person name="Kersten P."/>
            <person name="Kohler A."/>
            <person name="Kuees U."/>
            <person name="Kumar T.K.A."/>
            <person name="Kuo A."/>
            <person name="LaButti K."/>
            <person name="Larrondo L.F."/>
            <person name="Lindquist E."/>
            <person name="Ling A."/>
            <person name="Lombard V."/>
            <person name="Lucas S."/>
            <person name="Lundell T."/>
            <person name="Martin R."/>
            <person name="McLaughlin D.J."/>
            <person name="Morgenstern I."/>
            <person name="Morin E."/>
            <person name="Murat C."/>
            <person name="Nagy L.G."/>
            <person name="Nolan M."/>
            <person name="Ohm R.A."/>
            <person name="Patyshakuliyeva A."/>
            <person name="Rokas A."/>
            <person name="Ruiz-Duenas F.J."/>
            <person name="Sabat G."/>
            <person name="Salamov A."/>
            <person name="Samejima M."/>
            <person name="Schmutz J."/>
            <person name="Slot J.C."/>
            <person name="St John F."/>
            <person name="Stenlid J."/>
            <person name="Sun H."/>
            <person name="Sun S."/>
            <person name="Syed K."/>
            <person name="Tsang A."/>
            <person name="Wiebenga A."/>
            <person name="Young D."/>
            <person name="Pisabarro A."/>
            <person name="Eastwood D.C."/>
            <person name="Martin F."/>
            <person name="Cullen D."/>
            <person name="Grigoriev I.V."/>
            <person name="Hibbett D.S."/>
        </authorList>
    </citation>
    <scope>NUCLEOTIDE SEQUENCE [LARGE SCALE GENOMIC DNA]</scope>
    <source>
        <strain evidence="5">FP-101664</strain>
    </source>
</reference>
<feature type="region of interest" description="Disordered" evidence="1">
    <location>
        <begin position="326"/>
        <end position="346"/>
    </location>
</feature>
<feature type="transmembrane region" description="Helical" evidence="2">
    <location>
        <begin position="248"/>
        <end position="269"/>
    </location>
</feature>
<keyword evidence="2" id="KW-1133">Transmembrane helix</keyword>
<evidence type="ECO:0000256" key="1">
    <source>
        <dbReference type="SAM" id="MobiDB-lite"/>
    </source>
</evidence>
<accession>R7S8V8</accession>
<keyword evidence="2" id="KW-0472">Membrane</keyword>
<feature type="transmembrane region" description="Helical" evidence="2">
    <location>
        <begin position="20"/>
        <end position="37"/>
    </location>
</feature>
<sequence length="346" mass="37862">MDTESTLMPLSLANMNETLGVLFIGTMVATVLYGVTLHQVQKYYKLYPQDIHWYRVLVPSLFVLETVHTALTADTYYYYLITGHGNAAHLLEYRVSLKIIILTTVRVVPESLPYFANASMPRVYIASDLVTAATSPSGRLYFHLQLVGLALAQLGFCIAIAIEAFGSSSILISVTNSWMISAAYGCAFAGDLLITGTMAFILLQSRTGFKQTDSAVKALIVYSINTELVTSVVGIVVLIFAVAWPKEYVGVAFSFISQRLYSNMVFAVLNSRRSLAARMYEISGEMHTIGVHARVDFPHRTAGPGLDEASEVPVVLALTENLQTERGARSALGESESDKTNAQIYA</sequence>
<keyword evidence="5" id="KW-1185">Reference proteome</keyword>
<protein>
    <recommendedName>
        <fullName evidence="3">DUF6534 domain-containing protein</fullName>
    </recommendedName>
</protein>
<dbReference type="AlphaFoldDB" id="R7S8V8"/>
<evidence type="ECO:0000313" key="5">
    <source>
        <dbReference type="Proteomes" id="UP000054317"/>
    </source>
</evidence>
<dbReference type="RefSeq" id="XP_008045164.1">
    <property type="nucleotide sequence ID" value="XM_008046973.1"/>
</dbReference>
<dbReference type="OMA" id="WMISAAY"/>
<proteinExistence type="predicted"/>